<keyword evidence="3" id="KW-1003">Cell membrane</keyword>
<dbReference type="STRING" id="1179773.BN6_39010"/>
<feature type="transmembrane region" description="Helical" evidence="7">
    <location>
        <begin position="229"/>
        <end position="247"/>
    </location>
</feature>
<feature type="transmembrane region" description="Helical" evidence="7">
    <location>
        <begin position="51"/>
        <end position="68"/>
    </location>
</feature>
<keyword evidence="10" id="KW-1185">Reference proteome</keyword>
<dbReference type="BioCyc" id="SESP1179773:BN6_RS18875-MONOMER"/>
<feature type="transmembrane region" description="Helical" evidence="7">
    <location>
        <begin position="404"/>
        <end position="424"/>
    </location>
</feature>
<protein>
    <submittedName>
        <fullName evidence="9">Permease, MFS-type</fullName>
    </submittedName>
</protein>
<dbReference type="Proteomes" id="UP000006281">
    <property type="component" value="Chromosome"/>
</dbReference>
<feature type="transmembrane region" description="Helical" evidence="7">
    <location>
        <begin position="167"/>
        <end position="188"/>
    </location>
</feature>
<dbReference type="AlphaFoldDB" id="K0JTS5"/>
<feature type="transmembrane region" description="Helical" evidence="7">
    <location>
        <begin position="105"/>
        <end position="126"/>
    </location>
</feature>
<dbReference type="HOGENOM" id="CLU_000960_28_2_11"/>
<dbReference type="CDD" id="cd17321">
    <property type="entry name" value="MFS_MMR_MDR_like"/>
    <property type="match status" value="1"/>
</dbReference>
<feature type="transmembrane region" description="Helical" evidence="7">
    <location>
        <begin position="200"/>
        <end position="217"/>
    </location>
</feature>
<evidence type="ECO:0000256" key="6">
    <source>
        <dbReference type="ARBA" id="ARBA00023136"/>
    </source>
</evidence>
<dbReference type="KEGG" id="sesp:BN6_39010"/>
<feature type="transmembrane region" description="Helical" evidence="7">
    <location>
        <begin position="12"/>
        <end position="36"/>
    </location>
</feature>
<evidence type="ECO:0000259" key="8">
    <source>
        <dbReference type="PROSITE" id="PS50850"/>
    </source>
</evidence>
<feature type="transmembrane region" description="Helical" evidence="7">
    <location>
        <begin position="472"/>
        <end position="495"/>
    </location>
</feature>
<dbReference type="eggNOG" id="COG0477">
    <property type="taxonomic scope" value="Bacteria"/>
</dbReference>
<evidence type="ECO:0000256" key="5">
    <source>
        <dbReference type="ARBA" id="ARBA00022989"/>
    </source>
</evidence>
<feature type="transmembrane region" description="Helical" evidence="7">
    <location>
        <begin position="267"/>
        <end position="291"/>
    </location>
</feature>
<accession>K0JTS5</accession>
<dbReference type="InterPro" id="IPR020846">
    <property type="entry name" value="MFS_dom"/>
</dbReference>
<dbReference type="PANTHER" id="PTHR42718:SF47">
    <property type="entry name" value="METHYL VIOLOGEN RESISTANCE PROTEIN SMVA"/>
    <property type="match status" value="1"/>
</dbReference>
<dbReference type="Gene3D" id="1.20.1720.10">
    <property type="entry name" value="Multidrug resistance protein D"/>
    <property type="match status" value="1"/>
</dbReference>
<reference evidence="9 10" key="1">
    <citation type="journal article" date="2012" name="BMC Genomics">
        <title>Complete genome sequence of Saccharothrix espanaensis DSM 44229T and comparison to the other completely sequenced Pseudonocardiaceae.</title>
        <authorList>
            <person name="Strobel T."/>
            <person name="Al-Dilaimi A."/>
            <person name="Blom J."/>
            <person name="Gessner A."/>
            <person name="Kalinowski J."/>
            <person name="Luzhetska M."/>
            <person name="Puhler A."/>
            <person name="Szczepanowski R."/>
            <person name="Bechthold A."/>
            <person name="Ruckert C."/>
        </authorList>
    </citation>
    <scope>NUCLEOTIDE SEQUENCE [LARGE SCALE GENOMIC DNA]</scope>
    <source>
        <strain evidence="10">ATCC 51144 / DSM 44229 / JCM 9112 / NBRC 15066 / NRRL 15764</strain>
    </source>
</reference>
<keyword evidence="2" id="KW-0813">Transport</keyword>
<organism evidence="9 10">
    <name type="scientific">Saccharothrix espanaensis (strain ATCC 51144 / DSM 44229 / JCM 9112 / NBRC 15066 / NRRL 15764)</name>
    <dbReference type="NCBI Taxonomy" id="1179773"/>
    <lineage>
        <taxon>Bacteria</taxon>
        <taxon>Bacillati</taxon>
        <taxon>Actinomycetota</taxon>
        <taxon>Actinomycetes</taxon>
        <taxon>Pseudonocardiales</taxon>
        <taxon>Pseudonocardiaceae</taxon>
        <taxon>Saccharothrix</taxon>
    </lineage>
</organism>
<comment type="subcellular location">
    <subcellularLocation>
        <location evidence="1">Cell membrane</location>
        <topology evidence="1">Multi-pass membrane protein</topology>
    </subcellularLocation>
</comment>
<evidence type="ECO:0000256" key="4">
    <source>
        <dbReference type="ARBA" id="ARBA00022692"/>
    </source>
</evidence>
<dbReference type="InterPro" id="IPR036259">
    <property type="entry name" value="MFS_trans_sf"/>
</dbReference>
<dbReference type="Gene3D" id="1.20.1250.20">
    <property type="entry name" value="MFS general substrate transporter like domains"/>
    <property type="match status" value="1"/>
</dbReference>
<keyword evidence="4 7" id="KW-0812">Transmembrane</keyword>
<keyword evidence="6 7" id="KW-0472">Membrane</keyword>
<evidence type="ECO:0000256" key="1">
    <source>
        <dbReference type="ARBA" id="ARBA00004651"/>
    </source>
</evidence>
<evidence type="ECO:0000256" key="2">
    <source>
        <dbReference type="ARBA" id="ARBA00022448"/>
    </source>
</evidence>
<dbReference type="GO" id="GO:0005886">
    <property type="term" value="C:plasma membrane"/>
    <property type="evidence" value="ECO:0007669"/>
    <property type="project" value="UniProtKB-SubCell"/>
</dbReference>
<dbReference type="SUPFAM" id="SSF103473">
    <property type="entry name" value="MFS general substrate transporter"/>
    <property type="match status" value="1"/>
</dbReference>
<evidence type="ECO:0000256" key="3">
    <source>
        <dbReference type="ARBA" id="ARBA00022475"/>
    </source>
</evidence>
<feature type="transmembrane region" description="Helical" evidence="7">
    <location>
        <begin position="303"/>
        <end position="320"/>
    </location>
</feature>
<feature type="transmembrane region" description="Helical" evidence="7">
    <location>
        <begin position="138"/>
        <end position="161"/>
    </location>
</feature>
<dbReference type="OrthoDB" id="4172724at2"/>
<keyword evidence="5 7" id="KW-1133">Transmembrane helix</keyword>
<evidence type="ECO:0000313" key="10">
    <source>
        <dbReference type="Proteomes" id="UP000006281"/>
    </source>
</evidence>
<dbReference type="PROSITE" id="PS50850">
    <property type="entry name" value="MFS"/>
    <property type="match status" value="1"/>
</dbReference>
<name>K0JTS5_SACES</name>
<feature type="domain" description="Major facilitator superfamily (MFS) profile" evidence="8">
    <location>
        <begin position="14"/>
        <end position="500"/>
    </location>
</feature>
<feature type="transmembrane region" description="Helical" evidence="7">
    <location>
        <begin position="332"/>
        <end position="351"/>
    </location>
</feature>
<dbReference type="EMBL" id="HE804045">
    <property type="protein sequence ID" value="CCH31190.1"/>
    <property type="molecule type" value="Genomic_DNA"/>
</dbReference>
<proteinExistence type="predicted"/>
<gene>
    <name evidence="9" type="ordered locus">BN6_39010</name>
</gene>
<feature type="transmembrane region" description="Helical" evidence="7">
    <location>
        <begin position="80"/>
        <end position="99"/>
    </location>
</feature>
<dbReference type="PANTHER" id="PTHR42718">
    <property type="entry name" value="MAJOR FACILITATOR SUPERFAMILY MULTIDRUG TRANSPORTER MFSC"/>
    <property type="match status" value="1"/>
</dbReference>
<feature type="transmembrane region" description="Helical" evidence="7">
    <location>
        <begin position="357"/>
        <end position="383"/>
    </location>
</feature>
<sequence length="514" mass="52343">MHDTNRAGRREWAGLAVLAMPTLLLSMDISVLYLALPHLSADLGASANQQLWILDIYSFLLAGFLVTMGNLGDRVGRRRLLLIGAAIFAVASVVAAYSTSAEMLIATRALMGVTGATLMPSTLALISNMFHDAKQRGTAIAMWASCMMAGGALGPVVGGLLLQGFGWGAVFLMAVPVLAVLLVAGPFLLPEFRNPDPGKLDLVSVALSLAAILPVIWGVKEIARVGPEVLPLVAVVVGVVFGWLFGVRQRRLEHPLLDLGLFASRSFSAALTILLIAGATLGGIFLLVSQYVQLVETLSPAEAGLWLMPVGLSIAVGTMVGPKLGQKLSPGVAIAAGLLVSVVGFVLLMLIGESSGLPMLLAGIVILYIGAGPAIALGTNAVVGSVPPAKAGAAASVSETSNQLGVALGIAAFGAIGTAVYQGAVTVPADVTGEAREVAGESLAGATAVAQDLSGGVAEELSRAAHEAFMSALHVGAAVGGATFVVLAAVALAFLRGKSAEQRSERELADSPAE</sequence>
<dbReference type="Pfam" id="PF07690">
    <property type="entry name" value="MFS_1"/>
    <property type="match status" value="1"/>
</dbReference>
<dbReference type="RefSeq" id="WP_015101302.1">
    <property type="nucleotide sequence ID" value="NC_019673.1"/>
</dbReference>
<evidence type="ECO:0000256" key="7">
    <source>
        <dbReference type="SAM" id="Phobius"/>
    </source>
</evidence>
<evidence type="ECO:0000313" key="9">
    <source>
        <dbReference type="EMBL" id="CCH31190.1"/>
    </source>
</evidence>
<dbReference type="PATRIC" id="fig|1179773.3.peg.3902"/>
<dbReference type="GO" id="GO:0022857">
    <property type="term" value="F:transmembrane transporter activity"/>
    <property type="evidence" value="ECO:0007669"/>
    <property type="project" value="InterPro"/>
</dbReference>
<dbReference type="InterPro" id="IPR011701">
    <property type="entry name" value="MFS"/>
</dbReference>